<feature type="region of interest" description="Disordered" evidence="5">
    <location>
        <begin position="64"/>
        <end position="99"/>
    </location>
</feature>
<dbReference type="SUPFAM" id="SSF47954">
    <property type="entry name" value="Cyclin-like"/>
    <property type="match status" value="2"/>
</dbReference>
<dbReference type="RefSeq" id="XP_049182262.1">
    <property type="nucleotide sequence ID" value="XM_049326581.1"/>
</dbReference>
<dbReference type="GO" id="GO:0016538">
    <property type="term" value="F:cyclin-dependent protein serine/threonine kinase regulator activity"/>
    <property type="evidence" value="ECO:0007669"/>
    <property type="project" value="InterPro"/>
</dbReference>
<feature type="domain" description="Cyclin-like" evidence="6">
    <location>
        <begin position="387"/>
        <end position="471"/>
    </location>
</feature>
<organism evidence="8 9">
    <name type="scientific">Candida oxycetoniae</name>
    <dbReference type="NCBI Taxonomy" id="497107"/>
    <lineage>
        <taxon>Eukaryota</taxon>
        <taxon>Fungi</taxon>
        <taxon>Dikarya</taxon>
        <taxon>Ascomycota</taxon>
        <taxon>Saccharomycotina</taxon>
        <taxon>Pichiomycetes</taxon>
        <taxon>Debaryomycetaceae</taxon>
        <taxon>Candida/Lodderomyces clade</taxon>
        <taxon>Candida</taxon>
    </lineage>
</organism>
<protein>
    <submittedName>
        <fullName evidence="8">CLB4</fullName>
    </submittedName>
</protein>
<keyword evidence="1" id="KW-0132">Cell division</keyword>
<evidence type="ECO:0000313" key="9">
    <source>
        <dbReference type="Proteomes" id="UP001202479"/>
    </source>
</evidence>
<name>A0AAI9WZM2_9ASCO</name>
<dbReference type="GO" id="GO:0007346">
    <property type="term" value="P:regulation of mitotic cell cycle"/>
    <property type="evidence" value="ECO:0007669"/>
    <property type="project" value="UniProtKB-ARBA"/>
</dbReference>
<dbReference type="InterPro" id="IPR006671">
    <property type="entry name" value="Cyclin_N"/>
</dbReference>
<evidence type="ECO:0000256" key="3">
    <source>
        <dbReference type="ARBA" id="ARBA00023306"/>
    </source>
</evidence>
<dbReference type="Gene3D" id="1.10.472.10">
    <property type="entry name" value="Cyclin-like"/>
    <property type="match status" value="2"/>
</dbReference>
<evidence type="ECO:0000259" key="6">
    <source>
        <dbReference type="SMART" id="SM00385"/>
    </source>
</evidence>
<feature type="domain" description="Cyclin C-terminal" evidence="7">
    <location>
        <begin position="480"/>
        <end position="595"/>
    </location>
</feature>
<dbReference type="GeneID" id="73378266"/>
<reference evidence="8" key="1">
    <citation type="journal article" date="2022" name="DNA Res.">
        <title>Genome analysis of five recently described species of the CUG-Ser clade uncovers Candida theae as a new hybrid lineage with pathogenic potential in the Candida parapsilosis species complex.</title>
        <authorList>
            <person name="Mixao V."/>
            <person name="Del Olmo V."/>
            <person name="Hegedusova E."/>
            <person name="Saus E."/>
            <person name="Pryszcz L."/>
            <person name="Cillingova A."/>
            <person name="Nosek J."/>
            <person name="Gabaldon T."/>
        </authorList>
    </citation>
    <scope>NUCLEOTIDE SEQUENCE</scope>
    <source>
        <strain evidence="8">CBS 10844</strain>
    </source>
</reference>
<dbReference type="PROSITE" id="PS00292">
    <property type="entry name" value="CYCLINS"/>
    <property type="match status" value="1"/>
</dbReference>
<dbReference type="SMART" id="SM01332">
    <property type="entry name" value="Cyclin_C"/>
    <property type="match status" value="1"/>
</dbReference>
<accession>A0AAI9WZM2</accession>
<dbReference type="InterPro" id="IPR004367">
    <property type="entry name" value="Cyclin_C-dom"/>
</dbReference>
<proteinExistence type="inferred from homology"/>
<feature type="region of interest" description="Disordered" evidence="5">
    <location>
        <begin position="219"/>
        <end position="308"/>
    </location>
</feature>
<dbReference type="PANTHER" id="PTHR10177">
    <property type="entry name" value="CYCLINS"/>
    <property type="match status" value="1"/>
</dbReference>
<feature type="compositionally biased region" description="Acidic residues" evidence="5">
    <location>
        <begin position="248"/>
        <end position="264"/>
    </location>
</feature>
<dbReference type="InterPro" id="IPR048258">
    <property type="entry name" value="Cyclins_cyclin-box"/>
</dbReference>
<feature type="compositionally biased region" description="Low complexity" evidence="5">
    <location>
        <begin position="68"/>
        <end position="99"/>
    </location>
</feature>
<dbReference type="EMBL" id="JAHUZD010000023">
    <property type="protein sequence ID" value="KAI3406517.2"/>
    <property type="molecule type" value="Genomic_DNA"/>
</dbReference>
<dbReference type="CDD" id="cd20512">
    <property type="entry name" value="CYCLIN_CLBs_yeast_rpt2"/>
    <property type="match status" value="1"/>
</dbReference>
<dbReference type="GO" id="GO:0044772">
    <property type="term" value="P:mitotic cell cycle phase transition"/>
    <property type="evidence" value="ECO:0007669"/>
    <property type="project" value="InterPro"/>
</dbReference>
<dbReference type="AlphaFoldDB" id="A0AAI9WZM2"/>
<evidence type="ECO:0000256" key="5">
    <source>
        <dbReference type="SAM" id="MobiDB-lite"/>
    </source>
</evidence>
<evidence type="ECO:0000256" key="4">
    <source>
        <dbReference type="RuleBase" id="RU000383"/>
    </source>
</evidence>
<keyword evidence="3" id="KW-0131">Cell cycle</keyword>
<dbReference type="InterPro" id="IPR039361">
    <property type="entry name" value="Cyclin"/>
</dbReference>
<dbReference type="FunFam" id="1.10.472.10:FF:000001">
    <property type="entry name" value="G2/mitotic-specific cyclin"/>
    <property type="match status" value="1"/>
</dbReference>
<evidence type="ECO:0000256" key="1">
    <source>
        <dbReference type="ARBA" id="ARBA00022618"/>
    </source>
</evidence>
<feature type="compositionally biased region" description="Acidic residues" evidence="5">
    <location>
        <begin position="219"/>
        <end position="236"/>
    </location>
</feature>
<gene>
    <name evidence="8" type="ORF">KGF56_000649</name>
</gene>
<dbReference type="Pfam" id="PF02984">
    <property type="entry name" value="Cyclin_C"/>
    <property type="match status" value="1"/>
</dbReference>
<feature type="region of interest" description="Disordered" evidence="5">
    <location>
        <begin position="193"/>
        <end position="212"/>
    </location>
</feature>
<comment type="caution">
    <text evidence="8">The sequence shown here is derived from an EMBL/GenBank/DDBJ whole genome shotgun (WGS) entry which is preliminary data.</text>
</comment>
<keyword evidence="9" id="KW-1185">Reference proteome</keyword>
<dbReference type="GO" id="GO:0030447">
    <property type="term" value="P:filamentous growth"/>
    <property type="evidence" value="ECO:0007669"/>
    <property type="project" value="UniProtKB-ARBA"/>
</dbReference>
<evidence type="ECO:0000259" key="7">
    <source>
        <dbReference type="SMART" id="SM01332"/>
    </source>
</evidence>
<dbReference type="InterPro" id="IPR036915">
    <property type="entry name" value="Cyclin-like_sf"/>
</dbReference>
<feature type="domain" description="Cyclin-like" evidence="6">
    <location>
        <begin position="484"/>
        <end position="565"/>
    </location>
</feature>
<dbReference type="Proteomes" id="UP001202479">
    <property type="component" value="Unassembled WGS sequence"/>
</dbReference>
<dbReference type="GO" id="GO:0051301">
    <property type="term" value="P:cell division"/>
    <property type="evidence" value="ECO:0007669"/>
    <property type="project" value="UniProtKB-KW"/>
</dbReference>
<dbReference type="SMART" id="SM00385">
    <property type="entry name" value="CYCLIN"/>
    <property type="match status" value="2"/>
</dbReference>
<evidence type="ECO:0000256" key="2">
    <source>
        <dbReference type="ARBA" id="ARBA00023127"/>
    </source>
</evidence>
<dbReference type="InterPro" id="IPR013763">
    <property type="entry name" value="Cyclin-like_dom"/>
</dbReference>
<evidence type="ECO:0000313" key="8">
    <source>
        <dbReference type="EMBL" id="KAI3406517.2"/>
    </source>
</evidence>
<sequence length="601" mass="70360">MRSYKSHNNDENLNQQLKGKYSNPLDPSLPNSKATNISRSHLPLSQQHPREALSDVTAQTNYKSRFKSSSVSSYHHQQQHSSQHSHHSSGSSSGSISHGITNAKLTQSKIQYYNETMQYNIHQYKKPRLEKVSGIEDEESTDEESKTQRNYSGDDEDKENVSQKLSHDGLLQLQQQQQQQQDYSMHFTEEIYEDENEPLVRSSKNIDRIDNENYEIVEEAEEEEEEEVGDSDDGGDGDGGRRRRRCEEEEEEEEEEDDDDEDDINNNNNNNNEEDEYIDETTIKQDIPTSSGITHQPRLSRASNKHQPMKPVWTPQIISEMKYIIAKYSRDTLDPNDEDTYDASMVAEYAPEIFNYMRKLEIKYTPNANYMDIQTELRWEMRAVLIDWVVQVHSKFNLLAETLFLTVNYIDRFLSKKKVSLSRFQLVGAVAFFIAAKYEEINCPTIQEVAFMADNAYTIDEFLKAERFMIDVLEFDMGWPGPMSFLRRTSKADDYDYQTRTLAKYFLEITIMDSRFVASPPSWLAAGAHYISRFLLNRGEWTELHVFYSGYTEKQLRPLAEQLLENCKYPEKNHKAIFEKYQERRFRRSSIFVEEYLESLR</sequence>
<comment type="similarity">
    <text evidence="4">Belongs to the cyclin family.</text>
</comment>
<feature type="region of interest" description="Disordered" evidence="5">
    <location>
        <begin position="1"/>
        <end position="36"/>
    </location>
</feature>
<dbReference type="Pfam" id="PF00134">
    <property type="entry name" value="Cyclin_N"/>
    <property type="match status" value="1"/>
</dbReference>
<feature type="region of interest" description="Disordered" evidence="5">
    <location>
        <begin position="133"/>
        <end position="164"/>
    </location>
</feature>
<keyword evidence="2 4" id="KW-0195">Cyclin</keyword>